<accession>A0AA85JWS5</accession>
<proteinExistence type="predicted"/>
<name>A0AA85JWS5_TRIRE</name>
<reference evidence="2" key="1">
    <citation type="submission" date="2022-06" db="EMBL/GenBank/DDBJ databases">
        <authorList>
            <person name="Berger JAMES D."/>
            <person name="Berger JAMES D."/>
        </authorList>
    </citation>
    <scope>NUCLEOTIDE SEQUENCE [LARGE SCALE GENOMIC DNA]</scope>
</reference>
<evidence type="ECO:0000256" key="1">
    <source>
        <dbReference type="SAM" id="MobiDB-lite"/>
    </source>
</evidence>
<dbReference type="AlphaFoldDB" id="A0AA85JWS5"/>
<dbReference type="Proteomes" id="UP000050795">
    <property type="component" value="Unassembled WGS sequence"/>
</dbReference>
<organism evidence="2 3">
    <name type="scientific">Trichobilharzia regenti</name>
    <name type="common">Nasal bird schistosome</name>
    <dbReference type="NCBI Taxonomy" id="157069"/>
    <lineage>
        <taxon>Eukaryota</taxon>
        <taxon>Metazoa</taxon>
        <taxon>Spiralia</taxon>
        <taxon>Lophotrochozoa</taxon>
        <taxon>Platyhelminthes</taxon>
        <taxon>Trematoda</taxon>
        <taxon>Digenea</taxon>
        <taxon>Strigeidida</taxon>
        <taxon>Schistosomatoidea</taxon>
        <taxon>Schistosomatidae</taxon>
        <taxon>Trichobilharzia</taxon>
    </lineage>
</organism>
<feature type="compositionally biased region" description="Basic and acidic residues" evidence="1">
    <location>
        <begin position="1"/>
        <end position="12"/>
    </location>
</feature>
<feature type="region of interest" description="Disordered" evidence="1">
    <location>
        <begin position="1"/>
        <end position="33"/>
    </location>
</feature>
<keyword evidence="2" id="KW-1185">Reference proteome</keyword>
<protein>
    <submittedName>
        <fullName evidence="3">Uncharacterized protein</fullName>
    </submittedName>
</protein>
<evidence type="ECO:0000313" key="3">
    <source>
        <dbReference type="WBParaSite" id="TREG1_47110.1"/>
    </source>
</evidence>
<evidence type="ECO:0000313" key="2">
    <source>
        <dbReference type="Proteomes" id="UP000050795"/>
    </source>
</evidence>
<sequence>MERSLQSKKNDEFGVANYSSESGDNNGRELHLSQDVKVKDSSEPNFKDIIRGISEALNSAADNFEECTQTLETSMKHVNDLVEKAKSLETKLRNKKCFLIDHFQTVFSNLEEDRHLES</sequence>
<dbReference type="WBParaSite" id="TREG1_47110.1">
    <property type="protein sequence ID" value="TREG1_47110.1"/>
    <property type="gene ID" value="TREG1_47110"/>
</dbReference>
<reference evidence="3" key="2">
    <citation type="submission" date="2023-11" db="UniProtKB">
        <authorList>
            <consortium name="WormBaseParasite"/>
        </authorList>
    </citation>
    <scope>IDENTIFICATION</scope>
</reference>